<name>A0A8J4WRG7_CLAMG</name>
<keyword evidence="2" id="KW-1185">Reference proteome</keyword>
<organism evidence="1 2">
    <name type="scientific">Clarias magur</name>
    <name type="common">Asian catfish</name>
    <name type="synonym">Macropteronotus magur</name>
    <dbReference type="NCBI Taxonomy" id="1594786"/>
    <lineage>
        <taxon>Eukaryota</taxon>
        <taxon>Metazoa</taxon>
        <taxon>Chordata</taxon>
        <taxon>Craniata</taxon>
        <taxon>Vertebrata</taxon>
        <taxon>Euteleostomi</taxon>
        <taxon>Actinopterygii</taxon>
        <taxon>Neopterygii</taxon>
        <taxon>Teleostei</taxon>
        <taxon>Ostariophysi</taxon>
        <taxon>Siluriformes</taxon>
        <taxon>Clariidae</taxon>
        <taxon>Clarias</taxon>
    </lineage>
</organism>
<dbReference type="AlphaFoldDB" id="A0A8J4WRG7"/>
<accession>A0A8J4WRG7</accession>
<dbReference type="EMBL" id="QNUK01000724">
    <property type="protein sequence ID" value="KAF5890114.1"/>
    <property type="molecule type" value="Genomic_DNA"/>
</dbReference>
<evidence type="ECO:0000313" key="1">
    <source>
        <dbReference type="EMBL" id="KAF5890114.1"/>
    </source>
</evidence>
<proteinExistence type="predicted"/>
<sequence length="68" mass="7547">WSFRGLPVCLDPCPLDLYLLDGFLLDISPPSTCLQGLDHRTKALVPVPVTAQPLLTITRWRVDLSSSK</sequence>
<dbReference type="Proteomes" id="UP000727407">
    <property type="component" value="Unassembled WGS sequence"/>
</dbReference>
<reference evidence="1" key="1">
    <citation type="submission" date="2020-07" db="EMBL/GenBank/DDBJ databases">
        <title>Clarias magur genome sequencing, assembly and annotation.</title>
        <authorList>
            <person name="Kushwaha B."/>
            <person name="Kumar R."/>
            <person name="Das P."/>
            <person name="Joshi C.G."/>
            <person name="Kumar D."/>
            <person name="Nagpure N.S."/>
            <person name="Pandey M."/>
            <person name="Agarwal S."/>
            <person name="Srivastava S."/>
            <person name="Singh M."/>
            <person name="Sahoo L."/>
            <person name="Jayasankar P."/>
            <person name="Meher P.K."/>
            <person name="Koringa P.G."/>
            <person name="Iquebal M.A."/>
            <person name="Das S.P."/>
            <person name="Bit A."/>
            <person name="Patnaik S."/>
            <person name="Patel N."/>
            <person name="Shah T.M."/>
            <person name="Hinsu A."/>
            <person name="Jena J.K."/>
        </authorList>
    </citation>
    <scope>NUCLEOTIDE SEQUENCE</scope>
    <source>
        <strain evidence="1">CIFAMagur01</strain>
        <tissue evidence="1">Testis</tissue>
    </source>
</reference>
<feature type="non-terminal residue" evidence="1">
    <location>
        <position position="1"/>
    </location>
</feature>
<feature type="non-terminal residue" evidence="1">
    <location>
        <position position="68"/>
    </location>
</feature>
<evidence type="ECO:0000313" key="2">
    <source>
        <dbReference type="Proteomes" id="UP000727407"/>
    </source>
</evidence>
<protein>
    <submittedName>
        <fullName evidence="1">Uncharacterized protein</fullName>
    </submittedName>
</protein>
<gene>
    <name evidence="1" type="ORF">DAT39_020182</name>
</gene>
<comment type="caution">
    <text evidence="1">The sequence shown here is derived from an EMBL/GenBank/DDBJ whole genome shotgun (WGS) entry which is preliminary data.</text>
</comment>